<keyword evidence="1" id="KW-1133">Transmembrane helix</keyword>
<evidence type="ECO:0000256" key="1">
    <source>
        <dbReference type="SAM" id="Phobius"/>
    </source>
</evidence>
<organism evidence="2">
    <name type="scientific">candidate division CPR3 bacterium</name>
    <dbReference type="NCBI Taxonomy" id="2268181"/>
    <lineage>
        <taxon>Bacteria</taxon>
        <taxon>Bacteria division CPR3</taxon>
    </lineage>
</organism>
<gene>
    <name evidence="2" type="ORF">ENL96_01170</name>
</gene>
<dbReference type="Gene3D" id="2.60.40.680">
    <property type="match status" value="1"/>
</dbReference>
<sequence length="871" mass="95585">MKIISPVKFWRGVIVICVGLIAGLISVLWNYEKVATLINSKHTGEEVEAQQAKRETNQTCSCESFEGCGRGCTFPAGFSCQEESNVNGKPYIEFCPGNGGTPQCIPLDQYPVCQEECGYLLHHQYPSGEKCTACGNRVWKQQKYLAGDLACEEFSPQNDPANHDGLTARATMGATGEKQTYTKNNNSGVFDILVTVNQAESYYTVELSGTSNGGIPATAYKPTGDFGSCHVEGNHYRCEGVPQEDIGGFNFVIPRGSDEYEQFCEQTPPPPPSSPVCQSLEISSFTQEGYPTWAYAKAKDDDSNTLYFRFETISVPSGPYFNDEDKGGVGDPNHDKIFEISTSILQQNPPTSPGSYKVKAWVTDAPPGSNREWISSSDCEKNFVIQQPPIENPSCTSFIISNINNGLRCGEDVCYAQPGDELELSVTGTAGGWGDAPNVARFTYLDPSGNWHVIEGPYERGDWAYGTTVRFTAPNTPGSYFIAAATGWITTPNNGDVNDDDGRLCTKIAPDFDVWKPHGDTYESIPGASCPNDSCGKTLVIQTQPTEYRWIYGSIRCVGGSDPNKVYNIPIELVHLTTDENKADPEIIYTDPAGISGDYAEFRALVNIISPHEGFAIRVQDPYQYGYRPTNTSKIDSRAWPTNEGCTSFSTNGYEWCKWPSATDYPSTVNKQHWFSFEVPCGGEEGTVDLEVEKVLTNKSSVYISNNVYFDVTIRNAGNVKIVEYHFNDLYDYTKLRFVSAKGDKIESDGTRSITGKDVPISSPENGVLVYQNLQNLFGELTPGDRVVLHLTFTAIATIDNTCDTAIANGRGENDKWDWDQDQVCLPILSVTPPPTGASEIAMILTTGLLTGGTGMKILSLKTRKCAKRTQ</sequence>
<reference evidence="2" key="1">
    <citation type="journal article" date="2020" name="mSystems">
        <title>Genome- and Community-Level Interaction Insights into Carbon Utilization and Element Cycling Functions of Hydrothermarchaeota in Hydrothermal Sediment.</title>
        <authorList>
            <person name="Zhou Z."/>
            <person name="Liu Y."/>
            <person name="Xu W."/>
            <person name="Pan J."/>
            <person name="Luo Z.H."/>
            <person name="Li M."/>
        </authorList>
    </citation>
    <scope>NUCLEOTIDE SEQUENCE [LARGE SCALE GENOMIC DNA]</scope>
    <source>
        <strain evidence="2">SpSt-1042</strain>
    </source>
</reference>
<name>A0A7C5USW1_UNCC3</name>
<keyword evidence="1" id="KW-0472">Membrane</keyword>
<feature type="transmembrane region" description="Helical" evidence="1">
    <location>
        <begin position="12"/>
        <end position="31"/>
    </location>
</feature>
<protein>
    <recommendedName>
        <fullName evidence="3">DUF11 domain-containing protein</fullName>
    </recommendedName>
</protein>
<evidence type="ECO:0008006" key="3">
    <source>
        <dbReference type="Google" id="ProtNLM"/>
    </source>
</evidence>
<proteinExistence type="predicted"/>
<comment type="caution">
    <text evidence="2">The sequence shown here is derived from an EMBL/GenBank/DDBJ whole genome shotgun (WGS) entry which is preliminary data.</text>
</comment>
<keyword evidence="1" id="KW-0812">Transmembrane</keyword>
<dbReference type="AlphaFoldDB" id="A0A7C5USW1"/>
<accession>A0A7C5USW1</accession>
<evidence type="ECO:0000313" key="2">
    <source>
        <dbReference type="EMBL" id="HHR92111.1"/>
    </source>
</evidence>
<dbReference type="EMBL" id="DRVY01000036">
    <property type="protein sequence ID" value="HHR92111.1"/>
    <property type="molecule type" value="Genomic_DNA"/>
</dbReference>